<evidence type="ECO:0000313" key="2">
    <source>
        <dbReference type="Proteomes" id="UP000486601"/>
    </source>
</evidence>
<protein>
    <submittedName>
        <fullName evidence="1">Uncharacterized protein</fullName>
    </submittedName>
</protein>
<gene>
    <name evidence="1" type="ORF">FDF70_11635</name>
</gene>
<accession>A0A7X5SYH4</accession>
<dbReference type="Proteomes" id="UP000486601">
    <property type="component" value="Unassembled WGS sequence"/>
</dbReference>
<proteinExistence type="predicted"/>
<comment type="caution">
    <text evidence="1">The sequence shown here is derived from an EMBL/GenBank/DDBJ whole genome shotgun (WGS) entry which is preliminary data.</text>
</comment>
<evidence type="ECO:0000313" key="1">
    <source>
        <dbReference type="EMBL" id="NFR62120.1"/>
    </source>
</evidence>
<dbReference type="EMBL" id="SXCS01000006">
    <property type="protein sequence ID" value="NFR62120.1"/>
    <property type="molecule type" value="Genomic_DNA"/>
</dbReference>
<sequence length="582" mass="64680">MKRDIKINYGKIEEIISNIIKYDGALNDMEASLNCIKAEINNSTGESIDSLLNNYELLIKNIGICKEELNDLRKILSDYINEMGTYAQPIDRGSLIRVDRNDVWWNIKSMEGIINQITDEQMRWGYNYSGSWSSDKDVIEREEYNGRQIESINHIVEKYVNKLNQKIQEIYAIHNSKVIPFENTDDAFRDKAWNMYWKCTGLGDWVGDFFGFLDKSFNNIIDGVLKGLTDLVVGLVQLAIGAVEYVGSCAVVVLCEPFGGAPDWIKNKVDSGNELISSILKDPALIIEGIAQDASDAIDEKGICYSAGYLGGTFLGTKGLDKIAKGVKGLISGGKAATINSLDDIARYGLNSLDDIIEKSGIQSVDDLARIGVTSAEDLSKLGVNSVDDLAKLGVSSADDLAKLGINNIDELSKLGISTEELSKIGIKINFENEIPRTAKEWNEFLSEKYGPENVTWETKGAADPKIIKHPVLDNTRTGSALKPYDGQHGFNDIIDNYAQYAKEFDIVGGDGISRKLYQIEGGQKSYDYKQIYDKTQGFNRIERVTVDQNGVFEWIVDPTNGVTHRRFIPNGKVNGIPNQRP</sequence>
<name>A0A7X5SYH4_CLOSG</name>
<organism evidence="1 2">
    <name type="scientific">Clostridium sporogenes</name>
    <dbReference type="NCBI Taxonomy" id="1509"/>
    <lineage>
        <taxon>Bacteria</taxon>
        <taxon>Bacillati</taxon>
        <taxon>Bacillota</taxon>
        <taxon>Clostridia</taxon>
        <taxon>Eubacteriales</taxon>
        <taxon>Clostridiaceae</taxon>
        <taxon>Clostridium</taxon>
    </lineage>
</organism>
<dbReference type="AlphaFoldDB" id="A0A7X5SYH4"/>
<reference evidence="1 2" key="1">
    <citation type="submission" date="2019-04" db="EMBL/GenBank/DDBJ databases">
        <title>Genome sequencing of Clostridium botulinum Groups I-IV and Clostridium butyricum.</title>
        <authorList>
            <person name="Brunt J."/>
            <person name="Van Vliet A.H.M."/>
            <person name="Stringer S.C."/>
            <person name="Carter A.T."/>
            <person name="Peck M.W."/>
        </authorList>
    </citation>
    <scope>NUCLEOTIDE SEQUENCE [LARGE SCALE GENOMIC DNA]</scope>
    <source>
        <strain evidence="1 2">IFR 18/108</strain>
    </source>
</reference>
<dbReference type="RefSeq" id="WP_040108731.1">
    <property type="nucleotide sequence ID" value="NZ_CP082943.1"/>
</dbReference>